<reference evidence="2" key="2">
    <citation type="submission" date="2020-11" db="EMBL/GenBank/DDBJ databases">
        <authorList>
            <person name="McCartney M.A."/>
            <person name="Auch B."/>
            <person name="Kono T."/>
            <person name="Mallez S."/>
            <person name="Becker A."/>
            <person name="Gohl D.M."/>
            <person name="Silverstein K.A.T."/>
            <person name="Koren S."/>
            <person name="Bechman K.B."/>
            <person name="Herman A."/>
            <person name="Abrahante J.E."/>
            <person name="Garbe J."/>
        </authorList>
    </citation>
    <scope>NUCLEOTIDE SEQUENCE</scope>
    <source>
        <strain evidence="2">Duluth1</strain>
        <tissue evidence="2">Whole animal</tissue>
    </source>
</reference>
<feature type="region of interest" description="Disordered" evidence="1">
    <location>
        <begin position="164"/>
        <end position="193"/>
    </location>
</feature>
<reference evidence="2" key="1">
    <citation type="journal article" date="2019" name="bioRxiv">
        <title>The Genome of the Zebra Mussel, Dreissena polymorpha: A Resource for Invasive Species Research.</title>
        <authorList>
            <person name="McCartney M.A."/>
            <person name="Auch B."/>
            <person name="Kono T."/>
            <person name="Mallez S."/>
            <person name="Zhang Y."/>
            <person name="Obille A."/>
            <person name="Becker A."/>
            <person name="Abrahante J.E."/>
            <person name="Garbe J."/>
            <person name="Badalamenti J.P."/>
            <person name="Herman A."/>
            <person name="Mangelson H."/>
            <person name="Liachko I."/>
            <person name="Sullivan S."/>
            <person name="Sone E.D."/>
            <person name="Koren S."/>
            <person name="Silverstein K.A.T."/>
            <person name="Beckman K.B."/>
            <person name="Gohl D.M."/>
        </authorList>
    </citation>
    <scope>NUCLEOTIDE SEQUENCE</scope>
    <source>
        <strain evidence="2">Duluth1</strain>
        <tissue evidence="2">Whole animal</tissue>
    </source>
</reference>
<evidence type="ECO:0000313" key="2">
    <source>
        <dbReference type="EMBL" id="KAH3798263.1"/>
    </source>
</evidence>
<gene>
    <name evidence="2" type="ORF">DPMN_151860</name>
</gene>
<organism evidence="2 3">
    <name type="scientific">Dreissena polymorpha</name>
    <name type="common">Zebra mussel</name>
    <name type="synonym">Mytilus polymorpha</name>
    <dbReference type="NCBI Taxonomy" id="45954"/>
    <lineage>
        <taxon>Eukaryota</taxon>
        <taxon>Metazoa</taxon>
        <taxon>Spiralia</taxon>
        <taxon>Lophotrochozoa</taxon>
        <taxon>Mollusca</taxon>
        <taxon>Bivalvia</taxon>
        <taxon>Autobranchia</taxon>
        <taxon>Heteroconchia</taxon>
        <taxon>Euheterodonta</taxon>
        <taxon>Imparidentia</taxon>
        <taxon>Neoheterodontei</taxon>
        <taxon>Myida</taxon>
        <taxon>Dreissenoidea</taxon>
        <taxon>Dreissenidae</taxon>
        <taxon>Dreissena</taxon>
    </lineage>
</organism>
<name>A0A9D4FG59_DREPO</name>
<protein>
    <submittedName>
        <fullName evidence="2">Uncharacterized protein</fullName>
    </submittedName>
</protein>
<evidence type="ECO:0000313" key="3">
    <source>
        <dbReference type="Proteomes" id="UP000828390"/>
    </source>
</evidence>
<comment type="caution">
    <text evidence="2">The sequence shown here is derived from an EMBL/GenBank/DDBJ whole genome shotgun (WGS) entry which is preliminary data.</text>
</comment>
<proteinExistence type="predicted"/>
<evidence type="ECO:0000256" key="1">
    <source>
        <dbReference type="SAM" id="MobiDB-lite"/>
    </source>
</evidence>
<dbReference type="EMBL" id="JAIWYP010000007">
    <property type="protein sequence ID" value="KAH3798263.1"/>
    <property type="molecule type" value="Genomic_DNA"/>
</dbReference>
<keyword evidence="3" id="KW-1185">Reference proteome</keyword>
<sequence length="193" mass="21347">SNGLMANVERIDGKLQSKMVSLSQKGNSLLQSNGKMVSFSLTDGQLQFDASVKRVDDSFKRADVSFSLTVDDSQLQSRMVSFTSFKRIVVVSFSLTDGQIQSNGLMESFSQRDGQLKSKGKMMVSFSITDSQIQFNGRMSNWKIISFTLIKPLNSELQSNEYDGQTSQTGWWPSPSKGQKSLLQSNGKKSASI</sequence>
<dbReference type="AlphaFoldDB" id="A0A9D4FG59"/>
<feature type="non-terminal residue" evidence="2">
    <location>
        <position position="1"/>
    </location>
</feature>
<accession>A0A9D4FG59</accession>
<dbReference type="Proteomes" id="UP000828390">
    <property type="component" value="Unassembled WGS sequence"/>
</dbReference>